<keyword evidence="8" id="KW-0832">Ubl conjugation</keyword>
<dbReference type="InterPro" id="IPR008984">
    <property type="entry name" value="SMAD_FHA_dom_sf"/>
</dbReference>
<evidence type="ECO:0000259" key="16">
    <source>
        <dbReference type="PROSITE" id="PS50172"/>
    </source>
</evidence>
<feature type="compositionally biased region" description="Polar residues" evidence="14">
    <location>
        <begin position="1530"/>
        <end position="1543"/>
    </location>
</feature>
<feature type="compositionally biased region" description="Basic and acidic residues" evidence="14">
    <location>
        <begin position="138"/>
        <end position="150"/>
    </location>
</feature>
<feature type="compositionally biased region" description="Polar residues" evidence="14">
    <location>
        <begin position="1279"/>
        <end position="1294"/>
    </location>
</feature>
<dbReference type="SUPFAM" id="SSF52113">
    <property type="entry name" value="BRCT domain"/>
    <property type="match status" value="1"/>
</dbReference>
<feature type="compositionally biased region" description="Acidic residues" evidence="14">
    <location>
        <begin position="916"/>
        <end position="933"/>
    </location>
</feature>
<keyword evidence="11" id="KW-0131">Cell cycle</keyword>
<feature type="compositionally biased region" description="Basic and acidic residues" evidence="14">
    <location>
        <begin position="551"/>
        <end position="560"/>
    </location>
</feature>
<dbReference type="PROSITE" id="PS50006">
    <property type="entry name" value="FHA_DOMAIN"/>
    <property type="match status" value="1"/>
</dbReference>
<evidence type="ECO:0000256" key="5">
    <source>
        <dbReference type="ARBA" id="ARBA00022499"/>
    </source>
</evidence>
<feature type="compositionally biased region" description="Polar residues" evidence="14">
    <location>
        <begin position="614"/>
        <end position="625"/>
    </location>
</feature>
<feature type="compositionally biased region" description="Polar residues" evidence="14">
    <location>
        <begin position="948"/>
        <end position="958"/>
    </location>
</feature>
<feature type="compositionally biased region" description="Basic residues" evidence="14">
    <location>
        <begin position="1298"/>
        <end position="1308"/>
    </location>
</feature>
<evidence type="ECO:0000256" key="9">
    <source>
        <dbReference type="ARBA" id="ARBA00022990"/>
    </source>
</evidence>
<feature type="domain" description="BRCT" evidence="16">
    <location>
        <begin position="1729"/>
        <end position="1793"/>
    </location>
</feature>
<evidence type="ECO:0000256" key="6">
    <source>
        <dbReference type="ARBA" id="ARBA00022737"/>
    </source>
</evidence>
<keyword evidence="9" id="KW-0007">Acetylation</keyword>
<evidence type="ECO:0000256" key="10">
    <source>
        <dbReference type="ARBA" id="ARBA00023242"/>
    </source>
</evidence>
<evidence type="ECO:0000256" key="14">
    <source>
        <dbReference type="SAM" id="MobiDB-lite"/>
    </source>
</evidence>
<reference evidence="17" key="1">
    <citation type="submission" date="2023-11" db="EMBL/GenBank/DDBJ databases">
        <title>Genome assemblies of two species of porcelain crab, Petrolisthes cinctipes and Petrolisthes manimaculis (Anomura: Porcellanidae).</title>
        <authorList>
            <person name="Angst P."/>
        </authorList>
    </citation>
    <scope>NUCLEOTIDE SEQUENCE</scope>
    <source>
        <strain evidence="17">PB745_02</strain>
        <tissue evidence="17">Gill</tissue>
    </source>
</reference>
<dbReference type="SUPFAM" id="SSF49879">
    <property type="entry name" value="SMAD/FHA domain"/>
    <property type="match status" value="1"/>
</dbReference>
<sequence>MMDDTQVLDCTQALPDDFDEDIEEGPSIVAWVEVNGERFDVTRGETKIGRDPEACRIEINSTALSREHAVIETDGDVHTLADLGSRNKTKIGRMILKPNVRYALQGGETLTFGNVTAIYIKKAKSQDVDSGSETESESMLHLEMSEDRTHSPTLTHHLPGLDSPMPQKGNPESDISDIIPETPQPVKNMPGNRTIIPESPTLSQSTPKPKENGPAIGSKPSDISPIKKMDEVCDDGFSFDSSQPERRETTKLGKIEKQNSNTDINNYNSDASTDIDDDDNLTQVFSDLKNPSSSKEEAKLKPKVVDEGDEKGWSSDASTDIEDVFNEPTQPFPSSGKTPNLEKKFEHNGCTSPGNQSYEDCTQDIMAVFGLKGKANIAQQTNELEASTPSCSASGNKSNNKEEEVDLEASTQAFNVSEQETVFRKPLATAPKPKRKSKGQLNESLDMDFLDAPTQTFTSETDDADVFNAPTQPFTNDIPKDNFPDESVNNSVFDAPTQPFDKDSTKDDIFDAPTQPFDKDSTKDDIFDAPTQPFDKDLTKDDIFDAPTQPFDKDSTKDDIFDAPTQPFDKDSTKDDIFDAPTQPFCENATKTDISNALTQPFAKPIPLNRGDTNKVNNSSTSQDRATLDTLHEPTQEFIPSHQNTCTSVVGKAQLETHSDSDDDIDELFNAPTQPFQPDTKVSGLSEGKGSNKDDLSDSDDDVDIFNQPTQVFSEGKKADVDLNAATQAIDTAVALQQSDSLVPTQPDVTAREHTVSEHSCDSEETVLRNSSVINDPDLDAPTQIMEDELYNAPTQPFSEVSKMGANTPKPVGLTKSIIQLWDGLDNIPETQHTTDTNSKTSTIIVEHKSNVKGPETESNDNASDTSETLLTESQYDDEYKDILNKNVEKECVFKTGDSLHTDLTNVENKKRSDTTEEENYNSDVSTDMEDESPTPPKSNTSREKQTSESSLQEQSIDSGIGGSKPNILLPINHFQVVTDQEDQENEGSQVTLSKTGTISQTKTDQGKKKMLFKRMSNLGPMATSSNVSQHSGLSKVCQDSSTCITFPASVFNFEFSNSSDSNDSNDSKDVAMSKGSRRDGNYPFLTIDSDSEPQANDVSQPLFELSPSSIKSIKLEIRGMYGSANRASDNCQNGSSPEQSSKARNISSTPKSISKIYFDKESLSCEDPLFAEFFLESSSDLDFSGFSTSGSHVNEAEAVAEENLVENEVAKKLCTALDVRESDCLKMDIKEDADDHADVEKDDDTISNGLDTHTHTSDKNTTVALNDVHSLQRHNESISNINPQSDDPNLSVASCSSRRRSGRRRKVVNNDTIEQKSCPSPQPSSSRQTRQKRSSLKDKSSEIIAADNTAKPGLPSKDDAETKKQIYTKHKRGKGKSTPVPPIEESIPASKTEIKTDNTNEELDLDHLIPDIQIKVEVKLEETVGHIELPTRSRRKCQVPNRYSPEKEVKTIKKRGRKSNSVQVKQEPLEMASSTTHAGILNNVQEMVKQEPSTDGGSNNIEERHSVPDSENDPTTDVKIRRSRGRPKLNTSAAQETSSSKPVSHVKRLRASTGSAQPTLGTVSAPQGTTASRVTDHSDLQIAKIARLDTISESSDQDADIKPGRKSRTKKPNDDKSTSVMQMQSDVAPSTSGVTVAKTRRASNKRVKGSISDELPEDISQSSEESVVPSRARKRHTSEDSTDQASTPSKSLRRGRSRKGSPPPSERQQRANNKPRVLFTGYKDVKDEKIVTELGGFLVESPQSCSVLVTTRVCRTFKLLAVIGKGQPIVSPAWLTACKSARCFVDPWQYLVEDRNAEEEFGFNLEQSLQSASKVSLFEGLAIHATPSVKPSPIQMKEIIVCSGGRYLAQPPKKFGPQILIVSCQDDQKHWPNFKRLGIPILGTEFVLTGLLRHELLLDEFLLS</sequence>
<keyword evidence="6" id="KW-0677">Repeat</keyword>
<feature type="region of interest" description="Disordered" evidence="14">
    <location>
        <begin position="1490"/>
        <end position="1579"/>
    </location>
</feature>
<evidence type="ECO:0000259" key="15">
    <source>
        <dbReference type="PROSITE" id="PS50006"/>
    </source>
</evidence>
<protein>
    <recommendedName>
        <fullName evidence="3">Mediator of DNA damage checkpoint protein 1</fullName>
    </recommendedName>
    <alternativeName>
        <fullName evidence="13">PAX transactivation activation domain-interacting protein</fullName>
    </alternativeName>
    <alternativeName>
        <fullName evidence="12">PAX-interacting protein 1</fullName>
    </alternativeName>
</protein>
<dbReference type="GO" id="GO:0006974">
    <property type="term" value="P:DNA damage response"/>
    <property type="evidence" value="ECO:0007669"/>
    <property type="project" value="UniProtKB-KW"/>
</dbReference>
<feature type="region of interest" description="Disordered" evidence="14">
    <location>
        <begin position="1279"/>
        <end position="1362"/>
    </location>
</feature>
<feature type="region of interest" description="Disordered" evidence="14">
    <location>
        <begin position="1235"/>
        <end position="1262"/>
    </location>
</feature>
<dbReference type="Gene3D" id="2.60.200.20">
    <property type="match status" value="1"/>
</dbReference>
<feature type="compositionally biased region" description="Acidic residues" evidence="14">
    <location>
        <begin position="1235"/>
        <end position="1246"/>
    </location>
</feature>
<dbReference type="PANTHER" id="PTHR23196:SF1">
    <property type="entry name" value="PAX-INTERACTING PROTEIN 1"/>
    <property type="match status" value="1"/>
</dbReference>
<feature type="compositionally biased region" description="Low complexity" evidence="14">
    <location>
        <begin position="1317"/>
        <end position="1329"/>
    </location>
</feature>
<feature type="compositionally biased region" description="Basic and acidic residues" evidence="14">
    <location>
        <begin position="243"/>
        <end position="257"/>
    </location>
</feature>
<dbReference type="PANTHER" id="PTHR23196">
    <property type="entry name" value="PAX TRANSCRIPTION ACTIVATION DOMAIN INTERACTING PROTEIN"/>
    <property type="match status" value="1"/>
</dbReference>
<evidence type="ECO:0000256" key="4">
    <source>
        <dbReference type="ARBA" id="ARBA00022454"/>
    </source>
</evidence>
<comment type="caution">
    <text evidence="17">The sequence shown here is derived from an EMBL/GenBank/DDBJ whole genome shotgun (WGS) entry which is preliminary data.</text>
</comment>
<evidence type="ECO:0000256" key="2">
    <source>
        <dbReference type="ARBA" id="ARBA00004286"/>
    </source>
</evidence>
<feature type="region of interest" description="Disordered" evidence="14">
    <location>
        <begin position="1126"/>
        <end position="1148"/>
    </location>
</feature>
<feature type="compositionally biased region" description="Basic and acidic residues" evidence="14">
    <location>
        <begin position="626"/>
        <end position="635"/>
    </location>
</feature>
<dbReference type="Pfam" id="PF00498">
    <property type="entry name" value="FHA"/>
    <property type="match status" value="1"/>
</dbReference>
<evidence type="ECO:0000256" key="7">
    <source>
        <dbReference type="ARBA" id="ARBA00022763"/>
    </source>
</evidence>
<dbReference type="InterPro" id="IPR051579">
    <property type="entry name" value="DDR_Transcriptional_Reg"/>
</dbReference>
<feature type="compositionally biased region" description="Polar residues" evidence="14">
    <location>
        <begin position="409"/>
        <end position="420"/>
    </location>
</feature>
<feature type="compositionally biased region" description="Basic and acidic residues" evidence="14">
    <location>
        <begin position="534"/>
        <end position="543"/>
    </location>
</feature>
<evidence type="ECO:0000313" key="18">
    <source>
        <dbReference type="Proteomes" id="UP001292094"/>
    </source>
</evidence>
<keyword evidence="4" id="KW-0158">Chromosome</keyword>
<evidence type="ECO:0000256" key="13">
    <source>
        <dbReference type="ARBA" id="ARBA00030146"/>
    </source>
</evidence>
<name>A0AAE1U8G2_9EUCA</name>
<feature type="compositionally biased region" description="Polar residues" evidence="14">
    <location>
        <begin position="987"/>
        <end position="1004"/>
    </location>
</feature>
<evidence type="ECO:0000256" key="1">
    <source>
        <dbReference type="ARBA" id="ARBA00004123"/>
    </source>
</evidence>
<dbReference type="GO" id="GO:0005694">
    <property type="term" value="C:chromosome"/>
    <property type="evidence" value="ECO:0007669"/>
    <property type="project" value="UniProtKB-SubCell"/>
</dbReference>
<feature type="compositionally biased region" description="Polar residues" evidence="14">
    <location>
        <begin position="1553"/>
        <end position="1574"/>
    </location>
</feature>
<gene>
    <name evidence="17" type="ORF">Pmani_016738</name>
</gene>
<feature type="region of interest" description="Disordered" evidence="14">
    <location>
        <begin position="124"/>
        <end position="356"/>
    </location>
</feature>
<keyword evidence="5" id="KW-1017">Isopeptide bond</keyword>
<feature type="compositionally biased region" description="Basic and acidic residues" evidence="14">
    <location>
        <begin position="294"/>
        <end position="313"/>
    </location>
</feature>
<accession>A0AAE1U8G2</accession>
<feature type="compositionally biased region" description="Basic and acidic residues" evidence="14">
    <location>
        <begin position="568"/>
        <end position="577"/>
    </location>
</feature>
<dbReference type="Gene3D" id="3.40.50.10190">
    <property type="entry name" value="BRCT domain"/>
    <property type="match status" value="2"/>
</dbReference>
<feature type="compositionally biased region" description="Polar residues" evidence="14">
    <location>
        <begin position="327"/>
        <end position="338"/>
    </location>
</feature>
<dbReference type="GO" id="GO:0044666">
    <property type="term" value="C:MLL3/4 complex"/>
    <property type="evidence" value="ECO:0007669"/>
    <property type="project" value="TreeGrafter"/>
</dbReference>
<dbReference type="Pfam" id="PF16770">
    <property type="entry name" value="RTT107_BRCT_5"/>
    <property type="match status" value="1"/>
</dbReference>
<feature type="compositionally biased region" description="Polar residues" evidence="14">
    <location>
        <begin position="380"/>
        <end position="398"/>
    </location>
</feature>
<feature type="compositionally biased region" description="Polar residues" evidence="14">
    <location>
        <begin position="1490"/>
        <end position="1501"/>
    </location>
</feature>
<feature type="compositionally biased region" description="Polar residues" evidence="14">
    <location>
        <begin position="1619"/>
        <end position="1635"/>
    </location>
</feature>
<dbReference type="EMBL" id="JAWZYT010001481">
    <property type="protein sequence ID" value="KAK4311781.1"/>
    <property type="molecule type" value="Genomic_DNA"/>
</dbReference>
<evidence type="ECO:0000256" key="12">
    <source>
        <dbReference type="ARBA" id="ARBA00023858"/>
    </source>
</evidence>
<feature type="region of interest" description="Disordered" evidence="14">
    <location>
        <begin position="848"/>
        <end position="874"/>
    </location>
</feature>
<dbReference type="CDD" id="cd22665">
    <property type="entry name" value="FHA_MDC1"/>
    <property type="match status" value="1"/>
</dbReference>
<dbReference type="SMART" id="SM00240">
    <property type="entry name" value="FHA"/>
    <property type="match status" value="1"/>
</dbReference>
<feature type="region of interest" description="Disordered" evidence="14">
    <location>
        <begin position="458"/>
        <end position="587"/>
    </location>
</feature>
<feature type="compositionally biased region" description="Polar residues" evidence="14">
    <location>
        <begin position="860"/>
        <end position="874"/>
    </location>
</feature>
<evidence type="ECO:0000256" key="8">
    <source>
        <dbReference type="ARBA" id="ARBA00022843"/>
    </source>
</evidence>
<dbReference type="PROSITE" id="PS50172">
    <property type="entry name" value="BRCT"/>
    <property type="match status" value="1"/>
</dbReference>
<keyword evidence="18" id="KW-1185">Reference proteome</keyword>
<feature type="compositionally biased region" description="Polar residues" evidence="14">
    <location>
        <begin position="258"/>
        <end position="272"/>
    </location>
</feature>
<feature type="compositionally biased region" description="Polar residues" evidence="14">
    <location>
        <begin position="281"/>
        <end position="293"/>
    </location>
</feature>
<keyword evidence="7" id="KW-0227">DNA damage</keyword>
<feature type="domain" description="FHA" evidence="15">
    <location>
        <begin position="46"/>
        <end position="96"/>
    </location>
</feature>
<evidence type="ECO:0000256" key="11">
    <source>
        <dbReference type="ARBA" id="ARBA00023306"/>
    </source>
</evidence>
<feature type="region of interest" description="Disordered" evidence="14">
    <location>
        <begin position="1442"/>
        <end position="1474"/>
    </location>
</feature>
<keyword evidence="10" id="KW-0539">Nucleus</keyword>
<evidence type="ECO:0000256" key="3">
    <source>
        <dbReference type="ARBA" id="ARBA00015014"/>
    </source>
</evidence>
<proteinExistence type="predicted"/>
<comment type="subcellular location">
    <subcellularLocation>
        <location evidence="2">Chromosome</location>
    </subcellularLocation>
    <subcellularLocation>
        <location evidence="1">Nucleus</location>
    </subcellularLocation>
</comment>
<evidence type="ECO:0000313" key="17">
    <source>
        <dbReference type="EMBL" id="KAK4311781.1"/>
    </source>
</evidence>
<feature type="region of interest" description="Disordered" evidence="14">
    <location>
        <begin position="1592"/>
        <end position="1718"/>
    </location>
</feature>
<dbReference type="InterPro" id="IPR000253">
    <property type="entry name" value="FHA_dom"/>
</dbReference>
<dbReference type="InterPro" id="IPR036420">
    <property type="entry name" value="BRCT_dom_sf"/>
</dbReference>
<dbReference type="Proteomes" id="UP001292094">
    <property type="component" value="Unassembled WGS sequence"/>
</dbReference>
<feature type="compositionally biased region" description="Basic and acidic residues" evidence="14">
    <location>
        <begin position="517"/>
        <end position="526"/>
    </location>
</feature>
<dbReference type="Pfam" id="PF16589">
    <property type="entry name" value="BRCT_2"/>
    <property type="match status" value="1"/>
</dbReference>
<organism evidence="17 18">
    <name type="scientific">Petrolisthes manimaculis</name>
    <dbReference type="NCBI Taxonomy" id="1843537"/>
    <lineage>
        <taxon>Eukaryota</taxon>
        <taxon>Metazoa</taxon>
        <taxon>Ecdysozoa</taxon>
        <taxon>Arthropoda</taxon>
        <taxon>Crustacea</taxon>
        <taxon>Multicrustacea</taxon>
        <taxon>Malacostraca</taxon>
        <taxon>Eumalacostraca</taxon>
        <taxon>Eucarida</taxon>
        <taxon>Decapoda</taxon>
        <taxon>Pleocyemata</taxon>
        <taxon>Anomura</taxon>
        <taxon>Galatheoidea</taxon>
        <taxon>Porcellanidae</taxon>
        <taxon>Petrolisthes</taxon>
    </lineage>
</organism>
<feature type="region of interest" description="Disordered" evidence="14">
    <location>
        <begin position="380"/>
        <end position="446"/>
    </location>
</feature>
<feature type="compositionally biased region" description="Basic residues" evidence="14">
    <location>
        <begin position="1639"/>
        <end position="1649"/>
    </location>
</feature>
<dbReference type="CDD" id="cd17744">
    <property type="entry name" value="BRCT_MDC1_rpt1"/>
    <property type="match status" value="1"/>
</dbReference>
<feature type="region of interest" description="Disordered" evidence="14">
    <location>
        <begin position="980"/>
        <end position="1008"/>
    </location>
</feature>
<dbReference type="InterPro" id="IPR001357">
    <property type="entry name" value="BRCT_dom"/>
</dbReference>
<feature type="region of interest" description="Disordered" evidence="14">
    <location>
        <begin position="1056"/>
        <end position="1103"/>
    </location>
</feature>
<feature type="region of interest" description="Disordered" evidence="14">
    <location>
        <begin position="906"/>
        <end position="965"/>
    </location>
</feature>
<feature type="compositionally biased region" description="Basic and acidic residues" evidence="14">
    <location>
        <begin position="1066"/>
        <end position="1081"/>
    </location>
</feature>
<feature type="compositionally biased region" description="Basic and acidic residues" evidence="14">
    <location>
        <begin position="500"/>
        <end position="509"/>
    </location>
</feature>
<feature type="region of interest" description="Disordered" evidence="14">
    <location>
        <begin position="600"/>
        <end position="705"/>
    </location>
</feature>